<dbReference type="RefSeq" id="WP_146902845.1">
    <property type="nucleotide sequence ID" value="NZ_BJYS01000040.1"/>
</dbReference>
<evidence type="ECO:0008006" key="3">
    <source>
        <dbReference type="Google" id="ProtNLM"/>
    </source>
</evidence>
<keyword evidence="2" id="KW-1185">Reference proteome</keyword>
<dbReference type="AlphaFoldDB" id="A0A512B3L9"/>
<gene>
    <name evidence="1" type="ORF">AAE02nite_42180</name>
</gene>
<name>A0A512B3L9_9BACT</name>
<dbReference type="EMBL" id="BJYS01000040">
    <property type="protein sequence ID" value="GEO06554.1"/>
    <property type="molecule type" value="Genomic_DNA"/>
</dbReference>
<protein>
    <recommendedName>
        <fullName evidence="3">DUF5655 domain-containing protein</fullName>
    </recommendedName>
</protein>
<dbReference type="OrthoDB" id="9798761at2"/>
<sequence>MVLLQNGKQYKEYSYDLEDTLEKEVIANSQLLFGNKTIFIEAKRKIDTKAIGASIPDGFLFDLSDKDNPEFYLVEAELAKHDFYRHIFPQITKFFAFFKNRKSQSELIEKIYSTVDSDAELKKEFKKYLGEKEIFKFIKDTIETSQNILIVIDGKKDELPEIIDTYTDTWGKMVKVMVLKKFTAGSEIIYTVEPEFSDIEYSTIDLGDKGEGLDITVEFHLEGVKDIVKNIYNTLVQSLHQFDKSLILNPKKYYISIIKNKNISFITLRKTKLRIVVMMPYEEVKGKVKHYHVGQLSQSVQKFWNGPSCEILIESPDYLDEVIDVIKEIAEKNSNE</sequence>
<evidence type="ECO:0000313" key="1">
    <source>
        <dbReference type="EMBL" id="GEO06554.1"/>
    </source>
</evidence>
<evidence type="ECO:0000313" key="2">
    <source>
        <dbReference type="Proteomes" id="UP000321532"/>
    </source>
</evidence>
<accession>A0A512B3L9</accession>
<comment type="caution">
    <text evidence="1">The sequence shown here is derived from an EMBL/GenBank/DDBJ whole genome shotgun (WGS) entry which is preliminary data.</text>
</comment>
<organism evidence="1 2">
    <name type="scientific">Adhaeribacter aerolatus</name>
    <dbReference type="NCBI Taxonomy" id="670289"/>
    <lineage>
        <taxon>Bacteria</taxon>
        <taxon>Pseudomonadati</taxon>
        <taxon>Bacteroidota</taxon>
        <taxon>Cytophagia</taxon>
        <taxon>Cytophagales</taxon>
        <taxon>Hymenobacteraceae</taxon>
        <taxon>Adhaeribacter</taxon>
    </lineage>
</organism>
<dbReference type="Proteomes" id="UP000321532">
    <property type="component" value="Unassembled WGS sequence"/>
</dbReference>
<proteinExistence type="predicted"/>
<reference evidence="1 2" key="1">
    <citation type="submission" date="2019-07" db="EMBL/GenBank/DDBJ databases">
        <title>Whole genome shotgun sequence of Adhaeribacter aerolatus NBRC 106133.</title>
        <authorList>
            <person name="Hosoyama A."/>
            <person name="Uohara A."/>
            <person name="Ohji S."/>
            <person name="Ichikawa N."/>
        </authorList>
    </citation>
    <scope>NUCLEOTIDE SEQUENCE [LARGE SCALE GENOMIC DNA]</scope>
    <source>
        <strain evidence="1 2">NBRC 106133</strain>
    </source>
</reference>